<dbReference type="Pfam" id="PF07980">
    <property type="entry name" value="SusD_RagB"/>
    <property type="match status" value="1"/>
</dbReference>
<comment type="similarity">
    <text evidence="2">Belongs to the SusD family.</text>
</comment>
<keyword evidence="5" id="KW-0998">Cell outer membrane</keyword>
<accession>A0A5C8V2J2</accession>
<dbReference type="PROSITE" id="PS51257">
    <property type="entry name" value="PROKAR_LIPOPROTEIN"/>
    <property type="match status" value="1"/>
</dbReference>
<name>A0A5C8V2J2_9FLAO</name>
<evidence type="ECO:0000256" key="6">
    <source>
        <dbReference type="SAM" id="MobiDB-lite"/>
    </source>
</evidence>
<dbReference type="InterPro" id="IPR011990">
    <property type="entry name" value="TPR-like_helical_dom_sf"/>
</dbReference>
<evidence type="ECO:0000256" key="1">
    <source>
        <dbReference type="ARBA" id="ARBA00004442"/>
    </source>
</evidence>
<dbReference type="SUPFAM" id="SSF48452">
    <property type="entry name" value="TPR-like"/>
    <property type="match status" value="1"/>
</dbReference>
<keyword evidence="4" id="KW-0472">Membrane</keyword>
<keyword evidence="10" id="KW-1185">Reference proteome</keyword>
<dbReference type="InterPro" id="IPR012944">
    <property type="entry name" value="SusD_RagB_dom"/>
</dbReference>
<comment type="subcellular location">
    <subcellularLocation>
        <location evidence="1">Cell outer membrane</location>
    </subcellularLocation>
</comment>
<evidence type="ECO:0000259" key="7">
    <source>
        <dbReference type="Pfam" id="PF07980"/>
    </source>
</evidence>
<evidence type="ECO:0000259" key="8">
    <source>
        <dbReference type="Pfam" id="PF14322"/>
    </source>
</evidence>
<gene>
    <name evidence="9" type="ORF">FVB32_10245</name>
</gene>
<proteinExistence type="inferred from homology"/>
<keyword evidence="3" id="KW-0732">Signal</keyword>
<organism evidence="9 10">
    <name type="scientific">Flagellimonas hymeniacidonis</name>
    <dbReference type="NCBI Taxonomy" id="2603628"/>
    <lineage>
        <taxon>Bacteria</taxon>
        <taxon>Pseudomonadati</taxon>
        <taxon>Bacteroidota</taxon>
        <taxon>Flavobacteriia</taxon>
        <taxon>Flavobacteriales</taxon>
        <taxon>Flavobacteriaceae</taxon>
        <taxon>Flagellimonas</taxon>
    </lineage>
</organism>
<evidence type="ECO:0000256" key="3">
    <source>
        <dbReference type="ARBA" id="ARBA00022729"/>
    </source>
</evidence>
<evidence type="ECO:0000256" key="5">
    <source>
        <dbReference type="ARBA" id="ARBA00023237"/>
    </source>
</evidence>
<dbReference type="EMBL" id="VRUR01000002">
    <property type="protein sequence ID" value="TXN34968.1"/>
    <property type="molecule type" value="Genomic_DNA"/>
</dbReference>
<dbReference type="GO" id="GO:0009279">
    <property type="term" value="C:cell outer membrane"/>
    <property type="evidence" value="ECO:0007669"/>
    <property type="project" value="UniProtKB-SubCell"/>
</dbReference>
<evidence type="ECO:0000313" key="9">
    <source>
        <dbReference type="EMBL" id="TXN34968.1"/>
    </source>
</evidence>
<feature type="compositionally biased region" description="Polar residues" evidence="6">
    <location>
        <begin position="489"/>
        <end position="501"/>
    </location>
</feature>
<evidence type="ECO:0000256" key="4">
    <source>
        <dbReference type="ARBA" id="ARBA00023136"/>
    </source>
</evidence>
<protein>
    <submittedName>
        <fullName evidence="9">RagB/SusD family nutrient uptake outer membrane protein</fullName>
    </submittedName>
</protein>
<dbReference type="Pfam" id="PF14322">
    <property type="entry name" value="SusD-like_3"/>
    <property type="match status" value="1"/>
</dbReference>
<dbReference type="Gene3D" id="1.25.40.390">
    <property type="match status" value="1"/>
</dbReference>
<feature type="domain" description="RagB/SusD" evidence="7">
    <location>
        <begin position="368"/>
        <end position="499"/>
    </location>
</feature>
<reference evidence="9 10" key="1">
    <citation type="submission" date="2019-08" db="EMBL/GenBank/DDBJ databases">
        <title>Professor.</title>
        <authorList>
            <person name="Park J.S."/>
        </authorList>
    </citation>
    <scope>NUCLEOTIDE SEQUENCE [LARGE SCALE GENOMIC DNA]</scope>
    <source>
        <strain evidence="9 10">176CP5-101</strain>
    </source>
</reference>
<comment type="caution">
    <text evidence="9">The sequence shown here is derived from an EMBL/GenBank/DDBJ whole genome shotgun (WGS) entry which is preliminary data.</text>
</comment>
<feature type="compositionally biased region" description="Polar residues" evidence="6">
    <location>
        <begin position="459"/>
        <end position="469"/>
    </location>
</feature>
<dbReference type="Proteomes" id="UP000321456">
    <property type="component" value="Unassembled WGS sequence"/>
</dbReference>
<evidence type="ECO:0000313" key="10">
    <source>
        <dbReference type="Proteomes" id="UP000321456"/>
    </source>
</evidence>
<feature type="domain" description="SusD-like N-terminal" evidence="8">
    <location>
        <begin position="27"/>
        <end position="236"/>
    </location>
</feature>
<feature type="region of interest" description="Disordered" evidence="6">
    <location>
        <begin position="459"/>
        <end position="501"/>
    </location>
</feature>
<evidence type="ECO:0000256" key="2">
    <source>
        <dbReference type="ARBA" id="ARBA00006275"/>
    </source>
</evidence>
<dbReference type="InterPro" id="IPR033985">
    <property type="entry name" value="SusD-like_N"/>
</dbReference>
<sequence length="501" mass="58001">MFSNIKEMKKLLILMGFLFMLISCSEDFLEEPPSKNNSLQIKSVEQLAGILNNNVFTENIFADAINVYCTDNTEIPTQLFDAAQGEGFSPEDFDQYTWQTTIENVSEAVYLHHYFIIAQMNVILENIDRSDVEGDDMERREVRAEAYLRRAWSYLQLASVYTLPYSEANLEEMGLVLRQTTSPTESQIRSNLKDTYDFIEADILEALKHPVLEHREGGRWRYTKPAADALASRFYLITGDYEKAEEHASAALSAHSTMLDYQNEIFELGAFNFGDGFDVVYPSSFFHFNSTDYNSFHRDYFFSQANTNFRINTPPSQELISLIQPGDIRSFFFVENGHMWVSNRYADFPYFTYVRQPFVRMQGLSVPECYLTRAECRARLGDIGGAMEDLEVVRINRFRSDMYNPLPIPATPKIAVEEIIDERRREFPYSLRWIDIRRLNTDPLTDPITITREFYEVSNGSVSSNSAPRTYTLEPNDRRYARPLAPNTIFKSQGQTEQNTY</sequence>
<dbReference type="AlphaFoldDB" id="A0A5C8V2J2"/>